<proteinExistence type="predicted"/>
<name>A0ABD5VE78_9EURY</name>
<dbReference type="RefSeq" id="WP_336350702.1">
    <property type="nucleotide sequence ID" value="NZ_JAZAQL010000002.1"/>
</dbReference>
<evidence type="ECO:0000313" key="1">
    <source>
        <dbReference type="EMBL" id="MFC6953749.1"/>
    </source>
</evidence>
<reference evidence="1 2" key="1">
    <citation type="journal article" date="2019" name="Int. J. Syst. Evol. Microbiol.">
        <title>The Global Catalogue of Microorganisms (GCM) 10K type strain sequencing project: providing services to taxonomists for standard genome sequencing and annotation.</title>
        <authorList>
            <consortium name="The Broad Institute Genomics Platform"/>
            <consortium name="The Broad Institute Genome Sequencing Center for Infectious Disease"/>
            <person name="Wu L."/>
            <person name="Ma J."/>
        </authorList>
    </citation>
    <scope>NUCLEOTIDE SEQUENCE [LARGE SCALE GENOMIC DNA]</scope>
    <source>
        <strain evidence="1 2">GX26</strain>
    </source>
</reference>
<keyword evidence="2" id="KW-1185">Reference proteome</keyword>
<protein>
    <recommendedName>
        <fullName evidence="3">PAC2 family protein</fullName>
    </recommendedName>
</protein>
<gene>
    <name evidence="1" type="ORF">ACFQGB_12830</name>
</gene>
<evidence type="ECO:0008006" key="3">
    <source>
        <dbReference type="Google" id="ProtNLM"/>
    </source>
</evidence>
<dbReference type="AlphaFoldDB" id="A0ABD5VE78"/>
<dbReference type="EMBL" id="JBHSXN010000002">
    <property type="protein sequence ID" value="MFC6953749.1"/>
    <property type="molecule type" value="Genomic_DNA"/>
</dbReference>
<organism evidence="1 2">
    <name type="scientific">Halorubellus litoreus</name>
    <dbReference type="NCBI Taxonomy" id="755308"/>
    <lineage>
        <taxon>Archaea</taxon>
        <taxon>Methanobacteriati</taxon>
        <taxon>Methanobacteriota</taxon>
        <taxon>Stenosarchaea group</taxon>
        <taxon>Halobacteria</taxon>
        <taxon>Halobacteriales</taxon>
        <taxon>Halorubellaceae</taxon>
        <taxon>Halorubellus</taxon>
    </lineage>
</organism>
<accession>A0ABD5VE78</accession>
<evidence type="ECO:0000313" key="2">
    <source>
        <dbReference type="Proteomes" id="UP001596395"/>
    </source>
</evidence>
<comment type="caution">
    <text evidence="1">The sequence shown here is derived from an EMBL/GenBank/DDBJ whole genome shotgun (WGS) entry which is preliminary data.</text>
</comment>
<dbReference type="Proteomes" id="UP001596395">
    <property type="component" value="Unassembled WGS sequence"/>
</dbReference>
<sequence length="380" mass="42855">MRADTTIKFAGVDSMDNFWMEWDDQYGDKPERSFGDVIRALPRAMHADVAWLNEVTNDYEATERFSAIVDPERMMKMANGEDVDPLWHIPTDNYTIINPMDAYAPLETALDENDLSGSMFGEARLYRGGGEVHIDILFPEKYIDYQDSRVLAGITTGYDFFGQTTLYAVGYAQDTGCKNSMRDLTDEKTRKHVGEPQDFSEWWTDILLQIDVMTDHLTEIIRFAEATTMDFTDLPFTLGEFYENLGIPSYLAESAARDARARSEDPFAISLWDVHSGLTYALTHSFRGGESGSLVGYVQTANDLLMNPDSMVRRATTSYERSLEGDEADELGNPENSGRAAIERLETSIHEKRAEYGEFENRMERVLATMDGDDGEAPAA</sequence>